<proteinExistence type="predicted"/>
<name>A0A3G4ZU50_9VIRU</name>
<evidence type="ECO:0000313" key="2">
    <source>
        <dbReference type="EMBL" id="AYV78430.1"/>
    </source>
</evidence>
<organism evidence="2">
    <name type="scientific">Edafosvirus sp</name>
    <dbReference type="NCBI Taxonomy" id="2487765"/>
    <lineage>
        <taxon>Viruses</taxon>
        <taxon>Varidnaviria</taxon>
        <taxon>Bamfordvirae</taxon>
        <taxon>Nucleocytoviricota</taxon>
        <taxon>Megaviricetes</taxon>
        <taxon>Imitervirales</taxon>
        <taxon>Mimiviridae</taxon>
        <taxon>Klosneuvirinae</taxon>
    </lineage>
</organism>
<feature type="compositionally biased region" description="Low complexity" evidence="1">
    <location>
        <begin position="52"/>
        <end position="62"/>
    </location>
</feature>
<protein>
    <submittedName>
        <fullName evidence="2">Uncharacterized protein</fullName>
    </submittedName>
</protein>
<dbReference type="EMBL" id="MK072077">
    <property type="protein sequence ID" value="AYV78430.1"/>
    <property type="molecule type" value="Genomic_DNA"/>
</dbReference>
<feature type="region of interest" description="Disordered" evidence="1">
    <location>
        <begin position="40"/>
        <end position="69"/>
    </location>
</feature>
<reference evidence="2" key="1">
    <citation type="submission" date="2018-10" db="EMBL/GenBank/DDBJ databases">
        <title>Hidden diversity of soil giant viruses.</title>
        <authorList>
            <person name="Schulz F."/>
            <person name="Alteio L."/>
            <person name="Goudeau D."/>
            <person name="Ryan E.M."/>
            <person name="Malmstrom R.R."/>
            <person name="Blanchard J."/>
            <person name="Woyke T."/>
        </authorList>
    </citation>
    <scope>NUCLEOTIDE SEQUENCE</scope>
    <source>
        <strain evidence="2">EDV1</strain>
    </source>
</reference>
<gene>
    <name evidence="2" type="ORF">Edafosvirus12_29</name>
</gene>
<sequence length="84" mass="9074">MATKVASQLARQIMLTINRFPKNWDGTILIRVATPPTFHGSHASRAVTVGRSSSAVGSGTDSSDSDEHVYYTQKSLEHAKRTGS</sequence>
<evidence type="ECO:0000256" key="1">
    <source>
        <dbReference type="SAM" id="MobiDB-lite"/>
    </source>
</evidence>
<accession>A0A3G4ZU50</accession>